<keyword evidence="5" id="KW-0560">Oxidoreductase</keyword>
<evidence type="ECO:0000256" key="3">
    <source>
        <dbReference type="ARBA" id="ARBA00022692"/>
    </source>
</evidence>
<dbReference type="Proteomes" id="UP000198553">
    <property type="component" value="Unassembled WGS sequence"/>
</dbReference>
<dbReference type="OrthoDB" id="2876713at2"/>
<dbReference type="RefSeq" id="WP_090746677.1">
    <property type="nucleotide sequence ID" value="NZ_FOBW01000009.1"/>
</dbReference>
<dbReference type="STRING" id="930146.SAMN05192533_109157"/>
<name>A0A1H8E4A7_9BACI</name>
<keyword evidence="2" id="KW-1003">Cell membrane</keyword>
<gene>
    <name evidence="9" type="ORF">SAMN05192533_109157</name>
</gene>
<evidence type="ECO:0000313" key="10">
    <source>
        <dbReference type="Proteomes" id="UP000198553"/>
    </source>
</evidence>
<feature type="transmembrane region" description="Helical" evidence="7">
    <location>
        <begin position="92"/>
        <end position="112"/>
    </location>
</feature>
<dbReference type="InterPro" id="IPR023234">
    <property type="entry name" value="NarG-like_domain"/>
</dbReference>
<evidence type="ECO:0000256" key="4">
    <source>
        <dbReference type="ARBA" id="ARBA00022989"/>
    </source>
</evidence>
<dbReference type="GO" id="GO:0016491">
    <property type="term" value="F:oxidoreductase activity"/>
    <property type="evidence" value="ECO:0007669"/>
    <property type="project" value="UniProtKB-KW"/>
</dbReference>
<feature type="transmembrane region" description="Helical" evidence="7">
    <location>
        <begin position="47"/>
        <end position="66"/>
    </location>
</feature>
<evidence type="ECO:0000256" key="2">
    <source>
        <dbReference type="ARBA" id="ARBA00022475"/>
    </source>
</evidence>
<dbReference type="GO" id="GO:0005886">
    <property type="term" value="C:plasma membrane"/>
    <property type="evidence" value="ECO:0007669"/>
    <property type="project" value="UniProtKB-SubCell"/>
</dbReference>
<evidence type="ECO:0000313" key="9">
    <source>
        <dbReference type="EMBL" id="SEN14322.1"/>
    </source>
</evidence>
<dbReference type="EMBL" id="FOBW01000009">
    <property type="protein sequence ID" value="SEN14322.1"/>
    <property type="molecule type" value="Genomic_DNA"/>
</dbReference>
<proteinExistence type="predicted"/>
<evidence type="ECO:0000256" key="7">
    <source>
        <dbReference type="SAM" id="Phobius"/>
    </source>
</evidence>
<accession>A0A1H8E4A7</accession>
<organism evidence="9 10">
    <name type="scientific">Mesobacillus persicus</name>
    <dbReference type="NCBI Taxonomy" id="930146"/>
    <lineage>
        <taxon>Bacteria</taxon>
        <taxon>Bacillati</taxon>
        <taxon>Bacillota</taxon>
        <taxon>Bacilli</taxon>
        <taxon>Bacillales</taxon>
        <taxon>Bacillaceae</taxon>
        <taxon>Mesobacillus</taxon>
    </lineage>
</organism>
<comment type="subcellular location">
    <subcellularLocation>
        <location evidence="1">Cell membrane</location>
        <topology evidence="1">Multi-pass membrane protein</topology>
    </subcellularLocation>
</comment>
<feature type="transmembrane region" description="Helical" evidence="7">
    <location>
        <begin position="6"/>
        <end position="26"/>
    </location>
</feature>
<dbReference type="SUPFAM" id="SSF103501">
    <property type="entry name" value="Respiratory nitrate reductase 1 gamma chain"/>
    <property type="match status" value="1"/>
</dbReference>
<keyword evidence="3 7" id="KW-0812">Transmembrane</keyword>
<dbReference type="Gene3D" id="1.20.950.20">
    <property type="entry name" value="Transmembrane di-heme cytochromes, Chain C"/>
    <property type="match status" value="1"/>
</dbReference>
<evidence type="ECO:0000256" key="5">
    <source>
        <dbReference type="ARBA" id="ARBA00023002"/>
    </source>
</evidence>
<reference evidence="10" key="1">
    <citation type="submission" date="2016-10" db="EMBL/GenBank/DDBJ databases">
        <authorList>
            <person name="Varghese N."/>
            <person name="Submissions S."/>
        </authorList>
    </citation>
    <scope>NUCLEOTIDE SEQUENCE [LARGE SCALE GENOMIC DNA]</scope>
    <source>
        <strain evidence="10">B48,IBRC-M 10115,DSM 25386,CECT 8001</strain>
    </source>
</reference>
<feature type="domain" description="NarG-like" evidence="8">
    <location>
        <begin position="49"/>
        <end position="130"/>
    </location>
</feature>
<keyword evidence="10" id="KW-1185">Reference proteome</keyword>
<dbReference type="Pfam" id="PF02665">
    <property type="entry name" value="Nitrate_red_gam"/>
    <property type="match status" value="1"/>
</dbReference>
<dbReference type="InterPro" id="IPR036197">
    <property type="entry name" value="NarG-like_sf"/>
</dbReference>
<evidence type="ECO:0000259" key="8">
    <source>
        <dbReference type="Pfam" id="PF02665"/>
    </source>
</evidence>
<sequence>MEMYQILLWIVFPYTVVAIVGMGLIWQLDIPSGVSASSVSERFLTGSLKWLLILCTVTGLVIIHIYKEFSQVALWFLSLIQLQPDMGLIKNISILSQIHLVIVFLFLLALAFSNKINYVLKPHLYIRNLYTKLPLVKRHL</sequence>
<evidence type="ECO:0000256" key="1">
    <source>
        <dbReference type="ARBA" id="ARBA00004651"/>
    </source>
</evidence>
<keyword evidence="6 7" id="KW-0472">Membrane</keyword>
<evidence type="ECO:0000256" key="6">
    <source>
        <dbReference type="ARBA" id="ARBA00023136"/>
    </source>
</evidence>
<keyword evidence="4 7" id="KW-1133">Transmembrane helix</keyword>
<protein>
    <submittedName>
        <fullName evidence="9">Nitrate reductase gamma subunit</fullName>
    </submittedName>
</protein>
<dbReference type="AlphaFoldDB" id="A0A1H8E4A7"/>